<comment type="caution">
    <text evidence="2">The sequence shown here is derived from an EMBL/GenBank/DDBJ whole genome shotgun (WGS) entry which is preliminary data.</text>
</comment>
<dbReference type="EMBL" id="VLTN01000011">
    <property type="protein sequence ID" value="KAA0154451.1"/>
    <property type="molecule type" value="Genomic_DNA"/>
</dbReference>
<name>A0A5A8CRM7_CAFRO</name>
<evidence type="ECO:0000313" key="2">
    <source>
        <dbReference type="EMBL" id="KAA0154451.1"/>
    </source>
</evidence>
<evidence type="ECO:0000259" key="1">
    <source>
        <dbReference type="Pfam" id="PF14323"/>
    </source>
</evidence>
<protein>
    <recommendedName>
        <fullName evidence="1">GxGYxYP putative glycoside hydrolase C-terminal domain-containing protein</fullName>
    </recommendedName>
</protein>
<feature type="domain" description="GxGYxYP putative glycoside hydrolase C-terminal" evidence="1">
    <location>
        <begin position="298"/>
        <end position="403"/>
    </location>
</feature>
<dbReference type="InterPro" id="IPR025832">
    <property type="entry name" value="GxGYxYP_C"/>
</dbReference>
<sequence>MDGMAGPSARVRVSVINVVDASLSFQDQLAVQVCAGLANRAPETHGAAYVVLKGQTDWDWLADVIRDGWIGSVQNETVPAFLTRCMSSTAAGYIRFNFSEQHLVVPQIITAAGALSAVPLEDGSPYIGSATKVLDAIAALGSNSSLREATLWAYDRFVNVTTTLAFMDPGFTGPDPLAPVLSRDPNPSLVDLIVKERMFNMYMVEACIPGTPDYALMERVATRNPWPRPIAVFGYDDTFKIFGGDLFEAETSCVKAHNMGQVATDSASNLAFFSIPGPITEPVPQPPRPAVTFNASRTYLAITVGDGDNMGFLQSSRRSWMQQRVQRCQADPEGCFPLLWSISPHTLRKAPGWLRWFYAQANATARDWFVLPPSGHLYAYPSQMPDGPQAAFVSRTEDDARMLSTSATVAWEFALTWQEGIDRYFPRYSEAGVVSAFFAVNVPFMLPILPFLDGKFFKVLGNRSNVVLFRPREWRGTDPSKAPPLSGREYLTAAQMADEVNAYPPGTATQIYVTSDGGASFDTIASLVPLLEEHVQLVDDHAIAAMALASHARSTGAP</sequence>
<dbReference type="OMA" id="TWTISPH"/>
<accession>A0A5A8CRM7</accession>
<dbReference type="AlphaFoldDB" id="A0A5A8CRM7"/>
<keyword evidence="3" id="KW-1185">Reference proteome</keyword>
<evidence type="ECO:0000313" key="3">
    <source>
        <dbReference type="Proteomes" id="UP000323011"/>
    </source>
</evidence>
<proteinExistence type="predicted"/>
<dbReference type="Pfam" id="PF14323">
    <property type="entry name" value="GxGYxYP_C"/>
    <property type="match status" value="1"/>
</dbReference>
<gene>
    <name evidence="2" type="ORF">FNF29_02329</name>
</gene>
<dbReference type="Proteomes" id="UP000323011">
    <property type="component" value="Unassembled WGS sequence"/>
</dbReference>
<dbReference type="PANTHER" id="PTHR37321">
    <property type="entry name" value="EXPORTED PROTEIN-RELATED"/>
    <property type="match status" value="1"/>
</dbReference>
<dbReference type="InterPro" id="IPR038410">
    <property type="entry name" value="GxGYxYP_C_sf"/>
</dbReference>
<dbReference type="PANTHER" id="PTHR37321:SF1">
    <property type="entry name" value="EXPORTED PROTEIN"/>
    <property type="match status" value="1"/>
</dbReference>
<dbReference type="Gene3D" id="3.20.20.490">
    <property type="entry name" value="GxGYxYP glycoside hydrolase, C-terminal domain"/>
    <property type="match status" value="1"/>
</dbReference>
<reference evidence="2 3" key="1">
    <citation type="submission" date="2019-07" db="EMBL/GenBank/DDBJ databases">
        <title>Genomes of Cafeteria roenbergensis.</title>
        <authorList>
            <person name="Fischer M.G."/>
            <person name="Hackl T."/>
            <person name="Roman M."/>
        </authorList>
    </citation>
    <scope>NUCLEOTIDE SEQUENCE [LARGE SCALE GENOMIC DNA]</scope>
    <source>
        <strain evidence="2 3">BVI</strain>
    </source>
</reference>
<organism evidence="2 3">
    <name type="scientific">Cafeteria roenbergensis</name>
    <name type="common">Marine flagellate</name>
    <dbReference type="NCBI Taxonomy" id="33653"/>
    <lineage>
        <taxon>Eukaryota</taxon>
        <taxon>Sar</taxon>
        <taxon>Stramenopiles</taxon>
        <taxon>Bigyra</taxon>
        <taxon>Opalozoa</taxon>
        <taxon>Bicosoecida</taxon>
        <taxon>Cafeteriaceae</taxon>
        <taxon>Cafeteria</taxon>
    </lineage>
</organism>